<dbReference type="Proteomes" id="UP001527882">
    <property type="component" value="Unassembled WGS sequence"/>
</dbReference>
<name>A0ABT4Q9Z6_9BACL</name>
<dbReference type="Gene3D" id="1.10.287.130">
    <property type="match status" value="1"/>
</dbReference>
<evidence type="ECO:0000256" key="2">
    <source>
        <dbReference type="ARBA" id="ARBA00004651"/>
    </source>
</evidence>
<dbReference type="InterPro" id="IPR003661">
    <property type="entry name" value="HisK_dim/P_dom"/>
</dbReference>
<evidence type="ECO:0000256" key="6">
    <source>
        <dbReference type="ARBA" id="ARBA00022679"/>
    </source>
</evidence>
<dbReference type="SUPFAM" id="SSF47384">
    <property type="entry name" value="Homodimeric domain of signal transducing histidine kinase"/>
    <property type="match status" value="1"/>
</dbReference>
<evidence type="ECO:0000313" key="16">
    <source>
        <dbReference type="EMBL" id="MCZ8513709.1"/>
    </source>
</evidence>
<evidence type="ECO:0000313" key="17">
    <source>
        <dbReference type="Proteomes" id="UP001527882"/>
    </source>
</evidence>
<dbReference type="RefSeq" id="WP_269882233.1">
    <property type="nucleotide sequence ID" value="NZ_JAQAGZ010000009.1"/>
</dbReference>
<reference evidence="16 17" key="1">
    <citation type="submission" date="2022-12" db="EMBL/GenBank/DDBJ databases">
        <title>Draft genome sequence of Paenibacillus sp. dW9.</title>
        <authorList>
            <person name="Choi E.-W."/>
            <person name="Kim D.-U."/>
        </authorList>
    </citation>
    <scope>NUCLEOTIDE SEQUENCE [LARGE SCALE GENOMIC DNA]</scope>
    <source>
        <strain evidence="17">dW9</strain>
    </source>
</reference>
<dbReference type="CDD" id="cd00082">
    <property type="entry name" value="HisKA"/>
    <property type="match status" value="1"/>
</dbReference>
<keyword evidence="13 14" id="KW-0472">Membrane</keyword>
<dbReference type="SUPFAM" id="SSF158472">
    <property type="entry name" value="HAMP domain-like"/>
    <property type="match status" value="1"/>
</dbReference>
<evidence type="ECO:0000256" key="11">
    <source>
        <dbReference type="ARBA" id="ARBA00022989"/>
    </source>
</evidence>
<evidence type="ECO:0000256" key="7">
    <source>
        <dbReference type="ARBA" id="ARBA00022692"/>
    </source>
</evidence>
<evidence type="ECO:0000259" key="15">
    <source>
        <dbReference type="PROSITE" id="PS50885"/>
    </source>
</evidence>
<keyword evidence="8" id="KW-0547">Nucleotide-binding</keyword>
<protein>
    <recommendedName>
        <fullName evidence="3">histidine kinase</fullName>
        <ecNumber evidence="3">2.7.13.3</ecNumber>
    </recommendedName>
</protein>
<keyword evidence="12" id="KW-0902">Two-component regulatory system</keyword>
<keyword evidence="4" id="KW-1003">Cell membrane</keyword>
<organism evidence="16 17">
    <name type="scientific">Paenibacillus gyeongsangnamensis</name>
    <dbReference type="NCBI Taxonomy" id="3388067"/>
    <lineage>
        <taxon>Bacteria</taxon>
        <taxon>Bacillati</taxon>
        <taxon>Bacillota</taxon>
        <taxon>Bacilli</taxon>
        <taxon>Bacillales</taxon>
        <taxon>Paenibacillaceae</taxon>
        <taxon>Paenibacillus</taxon>
    </lineage>
</organism>
<dbReference type="EMBL" id="JAQAGZ010000009">
    <property type="protein sequence ID" value="MCZ8513709.1"/>
    <property type="molecule type" value="Genomic_DNA"/>
</dbReference>
<feature type="transmembrane region" description="Helical" evidence="14">
    <location>
        <begin position="50"/>
        <end position="74"/>
    </location>
</feature>
<dbReference type="PROSITE" id="PS50885">
    <property type="entry name" value="HAMP"/>
    <property type="match status" value="1"/>
</dbReference>
<comment type="catalytic activity">
    <reaction evidence="1">
        <text>ATP + protein L-histidine = ADP + protein N-phospho-L-histidine.</text>
        <dbReference type="EC" id="2.7.13.3"/>
    </reaction>
</comment>
<evidence type="ECO:0000256" key="10">
    <source>
        <dbReference type="ARBA" id="ARBA00022840"/>
    </source>
</evidence>
<proteinExistence type="predicted"/>
<evidence type="ECO:0000256" key="14">
    <source>
        <dbReference type="SAM" id="Phobius"/>
    </source>
</evidence>
<dbReference type="InterPro" id="IPR003660">
    <property type="entry name" value="HAMP_dom"/>
</dbReference>
<dbReference type="PANTHER" id="PTHR45528:SF1">
    <property type="entry name" value="SENSOR HISTIDINE KINASE CPXA"/>
    <property type="match status" value="1"/>
</dbReference>
<feature type="transmembrane region" description="Helical" evidence="14">
    <location>
        <begin position="7"/>
        <end position="30"/>
    </location>
</feature>
<dbReference type="Gene3D" id="6.10.340.10">
    <property type="match status" value="1"/>
</dbReference>
<feature type="domain" description="HAMP" evidence="15">
    <location>
        <begin position="74"/>
        <end position="126"/>
    </location>
</feature>
<keyword evidence="7 14" id="KW-0812">Transmembrane</keyword>
<comment type="caution">
    <text evidence="16">The sequence shown here is derived from an EMBL/GenBank/DDBJ whole genome shotgun (WGS) entry which is preliminary data.</text>
</comment>
<gene>
    <name evidence="16" type="ORF">O9H85_14960</name>
</gene>
<dbReference type="InterPro" id="IPR050398">
    <property type="entry name" value="HssS/ArlS-like"/>
</dbReference>
<keyword evidence="17" id="KW-1185">Reference proteome</keyword>
<evidence type="ECO:0000256" key="1">
    <source>
        <dbReference type="ARBA" id="ARBA00000085"/>
    </source>
</evidence>
<keyword evidence="9" id="KW-0418">Kinase</keyword>
<evidence type="ECO:0000256" key="5">
    <source>
        <dbReference type="ARBA" id="ARBA00022553"/>
    </source>
</evidence>
<sequence>MKLKTRLPLLFLLMFLLMFLLIAIFFVLYIKSLVADEKHIWLGNLFSPVHFQMLLLLSILMGLMFVVLTVYFHFSITKPIQILNLRLTKVNIRHSRTPLQSRRKDEIGELYNHFNEMEERLYQAHREQVDMITAIAHDLKTPLTTITGFLELLSLQKNLTESEKQEYYELIIKKSKHMVELIDAFSMFTKNELMLETIDMKPVEAHRFFKNIASEYETELSASTVLCAILARNRL</sequence>
<comment type="subcellular location">
    <subcellularLocation>
        <location evidence="2">Cell membrane</location>
        <topology evidence="2">Multi-pass membrane protein</topology>
    </subcellularLocation>
</comment>
<dbReference type="Pfam" id="PF00512">
    <property type="entry name" value="HisKA"/>
    <property type="match status" value="1"/>
</dbReference>
<evidence type="ECO:0000256" key="13">
    <source>
        <dbReference type="ARBA" id="ARBA00023136"/>
    </source>
</evidence>
<keyword evidence="10" id="KW-0067">ATP-binding</keyword>
<keyword evidence="11 14" id="KW-1133">Transmembrane helix</keyword>
<dbReference type="SMART" id="SM00388">
    <property type="entry name" value="HisKA"/>
    <property type="match status" value="1"/>
</dbReference>
<accession>A0ABT4Q9Z6</accession>
<evidence type="ECO:0000256" key="9">
    <source>
        <dbReference type="ARBA" id="ARBA00022777"/>
    </source>
</evidence>
<evidence type="ECO:0000256" key="12">
    <source>
        <dbReference type="ARBA" id="ARBA00023012"/>
    </source>
</evidence>
<evidence type="ECO:0000256" key="4">
    <source>
        <dbReference type="ARBA" id="ARBA00022475"/>
    </source>
</evidence>
<evidence type="ECO:0000256" key="8">
    <source>
        <dbReference type="ARBA" id="ARBA00022741"/>
    </source>
</evidence>
<dbReference type="EC" id="2.7.13.3" evidence="3"/>
<dbReference type="InterPro" id="IPR036097">
    <property type="entry name" value="HisK_dim/P_sf"/>
</dbReference>
<dbReference type="PANTHER" id="PTHR45528">
    <property type="entry name" value="SENSOR HISTIDINE KINASE CPXA"/>
    <property type="match status" value="1"/>
</dbReference>
<evidence type="ECO:0000256" key="3">
    <source>
        <dbReference type="ARBA" id="ARBA00012438"/>
    </source>
</evidence>
<keyword evidence="6" id="KW-0808">Transferase</keyword>
<keyword evidence="5" id="KW-0597">Phosphoprotein</keyword>
<dbReference type="CDD" id="cd06225">
    <property type="entry name" value="HAMP"/>
    <property type="match status" value="1"/>
</dbReference>